<accession>T0IS86</accession>
<dbReference type="SUPFAM" id="SSF52141">
    <property type="entry name" value="Uracil-DNA glycosylase-like"/>
    <property type="match status" value="1"/>
</dbReference>
<dbReference type="CDD" id="cd10033">
    <property type="entry name" value="UDG_like"/>
    <property type="match status" value="1"/>
</dbReference>
<name>T0IS86_9SPHN</name>
<dbReference type="Pfam" id="PF03167">
    <property type="entry name" value="UDG"/>
    <property type="match status" value="1"/>
</dbReference>
<dbReference type="PANTHER" id="PTHR42160">
    <property type="entry name" value="URACIL-DNA GLYCOSYLASE SUPERFAMILY PROTEIN"/>
    <property type="match status" value="1"/>
</dbReference>
<dbReference type="SMART" id="SM00987">
    <property type="entry name" value="UreE_C"/>
    <property type="match status" value="1"/>
</dbReference>
<reference evidence="2 3" key="1">
    <citation type="journal article" date="2013" name="Genome Announc.">
        <title>Draft Genome Sequence of Sphingobium quisquiliarum Strain P25T, a Novel Hexachlorocyclohexane (HCH)-Degrading Bacterium Isolated from an HCH Dumpsite.</title>
        <authorList>
            <person name="Kumar Singh A."/>
            <person name="Sangwan N."/>
            <person name="Sharma A."/>
            <person name="Gupta V."/>
            <person name="Khurana J.P."/>
            <person name="Lal R."/>
        </authorList>
    </citation>
    <scope>NUCLEOTIDE SEQUENCE [LARGE SCALE GENOMIC DNA]</scope>
    <source>
        <strain evidence="2 3">P25</strain>
    </source>
</reference>
<dbReference type="InterPro" id="IPR036895">
    <property type="entry name" value="Uracil-DNA_glycosylase-like_sf"/>
</dbReference>
<organism evidence="2 3">
    <name type="scientific">Sphingobium quisquiliarum P25</name>
    <dbReference type="NCBI Taxonomy" id="1329909"/>
    <lineage>
        <taxon>Bacteria</taxon>
        <taxon>Pseudomonadati</taxon>
        <taxon>Pseudomonadota</taxon>
        <taxon>Alphaproteobacteria</taxon>
        <taxon>Sphingomonadales</taxon>
        <taxon>Sphingomonadaceae</taxon>
        <taxon>Sphingobium</taxon>
    </lineage>
</organism>
<keyword evidence="3" id="KW-1185">Reference proteome</keyword>
<evidence type="ECO:0000259" key="1">
    <source>
        <dbReference type="SMART" id="SM00986"/>
    </source>
</evidence>
<comment type="caution">
    <text evidence="2">The sequence shown here is derived from an EMBL/GenBank/DDBJ whole genome shotgun (WGS) entry which is preliminary data.</text>
</comment>
<dbReference type="Gene3D" id="3.40.470.10">
    <property type="entry name" value="Uracil-DNA glycosylase-like domain"/>
    <property type="match status" value="1"/>
</dbReference>
<dbReference type="RefSeq" id="WP_021236479.1">
    <property type="nucleotide sequence ID" value="NZ_ATHO01000007.1"/>
</dbReference>
<dbReference type="EMBL" id="ATHO01000007">
    <property type="protein sequence ID" value="EQB14705.1"/>
    <property type="molecule type" value="Genomic_DNA"/>
</dbReference>
<feature type="domain" description="Uracil-DNA glycosylase-like" evidence="1">
    <location>
        <begin position="38"/>
        <end position="192"/>
    </location>
</feature>
<dbReference type="SMART" id="SM00986">
    <property type="entry name" value="UDG"/>
    <property type="match status" value="1"/>
</dbReference>
<proteinExistence type="predicted"/>
<dbReference type="InterPro" id="IPR005122">
    <property type="entry name" value="Uracil-DNA_glycosylase-like"/>
</dbReference>
<evidence type="ECO:0000313" key="2">
    <source>
        <dbReference type="EMBL" id="EQB14705.1"/>
    </source>
</evidence>
<dbReference type="AlphaFoldDB" id="T0IS86"/>
<dbReference type="Proteomes" id="UP000015525">
    <property type="component" value="Unassembled WGS sequence"/>
</dbReference>
<gene>
    <name evidence="2" type="ORF">L288_00705</name>
</gene>
<evidence type="ECO:0000313" key="3">
    <source>
        <dbReference type="Proteomes" id="UP000015525"/>
    </source>
</evidence>
<dbReference type="PATRIC" id="fig|1329909.3.peg.125"/>
<dbReference type="InterPro" id="IPR047124">
    <property type="entry name" value="HI_0220.2"/>
</dbReference>
<dbReference type="PANTHER" id="PTHR42160:SF1">
    <property type="entry name" value="URACIL-DNA GLYCOSYLASE SUPERFAMILY PROTEIN"/>
    <property type="match status" value="1"/>
</dbReference>
<protein>
    <recommendedName>
        <fullName evidence="1">Uracil-DNA glycosylase-like domain-containing protein</fullName>
    </recommendedName>
</protein>
<sequence>MTRAGHEDDAVTALDELIAGVRACRACAGRLPGEPRPVVQLSGSARLLIASQAPGAKVHASGIPFSDASGDRLREWMGISPETFYDESQVAILPMGFCYPGRGAGGDKPPRAECAHLWRSALLAEMPQIELTLLVGTYAQDNVLGSGRMSDRVRHFDAYLPAYFPLPHPSWRSRIWMRDNAWFEAEVLPELRRRVKDVLE</sequence>